<evidence type="ECO:0000313" key="1">
    <source>
        <dbReference type="EMBL" id="GAG06014.1"/>
    </source>
</evidence>
<reference evidence="1" key="1">
    <citation type="journal article" date="2014" name="Front. Microbiol.">
        <title>High frequency of phylogenetically diverse reductive dehalogenase-homologous genes in deep subseafloor sedimentary metagenomes.</title>
        <authorList>
            <person name="Kawai M."/>
            <person name="Futagami T."/>
            <person name="Toyoda A."/>
            <person name="Takaki Y."/>
            <person name="Nishi S."/>
            <person name="Hori S."/>
            <person name="Arai W."/>
            <person name="Tsubouchi T."/>
            <person name="Morono Y."/>
            <person name="Uchiyama I."/>
            <person name="Ito T."/>
            <person name="Fujiyama A."/>
            <person name="Inagaki F."/>
            <person name="Takami H."/>
        </authorList>
    </citation>
    <scope>NUCLEOTIDE SEQUENCE</scope>
    <source>
        <strain evidence="1">Expedition CK06-06</strain>
    </source>
</reference>
<gene>
    <name evidence="1" type="ORF">S01H1_34732</name>
</gene>
<comment type="caution">
    <text evidence="1">The sequence shown here is derived from an EMBL/GenBank/DDBJ whole genome shotgun (WGS) entry which is preliminary data.</text>
</comment>
<dbReference type="AlphaFoldDB" id="X0UJP2"/>
<feature type="non-terminal residue" evidence="1">
    <location>
        <position position="1"/>
    </location>
</feature>
<name>X0UJP2_9ZZZZ</name>
<protein>
    <submittedName>
        <fullName evidence="1">Uncharacterized protein</fullName>
    </submittedName>
</protein>
<organism evidence="1">
    <name type="scientific">marine sediment metagenome</name>
    <dbReference type="NCBI Taxonomy" id="412755"/>
    <lineage>
        <taxon>unclassified sequences</taxon>
        <taxon>metagenomes</taxon>
        <taxon>ecological metagenomes</taxon>
    </lineage>
</organism>
<dbReference type="EMBL" id="BARS01021648">
    <property type="protein sequence ID" value="GAG06014.1"/>
    <property type="molecule type" value="Genomic_DNA"/>
</dbReference>
<proteinExistence type="predicted"/>
<sequence>PLVGMNQDEADQLGAQMHNSVVAQKLSEPGAMVLDTPVMRGRTFKQMDEDAERTGVTQRPARKIKESDLPRGTLVSRAIGEAP</sequence>
<accession>X0UJP2</accession>